<dbReference type="Gene3D" id="3.90.550.10">
    <property type="entry name" value="Spore Coat Polysaccharide Biosynthesis Protein SpsA, Chain A"/>
    <property type="match status" value="1"/>
</dbReference>
<organism evidence="2 3">
    <name type="scientific">Effusibacillus lacus</name>
    <dbReference type="NCBI Taxonomy" id="1348429"/>
    <lineage>
        <taxon>Bacteria</taxon>
        <taxon>Bacillati</taxon>
        <taxon>Bacillota</taxon>
        <taxon>Bacilli</taxon>
        <taxon>Bacillales</taxon>
        <taxon>Alicyclobacillaceae</taxon>
        <taxon>Effusibacillus</taxon>
    </lineage>
</organism>
<feature type="domain" description="Glycosyltransferase 2-like" evidence="1">
    <location>
        <begin position="4"/>
        <end position="149"/>
    </location>
</feature>
<accession>A0A292YNS7</accession>
<evidence type="ECO:0000313" key="2">
    <source>
        <dbReference type="EMBL" id="GAX90561.1"/>
    </source>
</evidence>
<dbReference type="RefSeq" id="WP_096182336.1">
    <property type="nucleotide sequence ID" value="NZ_BDUF01000059.1"/>
</dbReference>
<dbReference type="AlphaFoldDB" id="A0A292YNS7"/>
<dbReference type="Pfam" id="PF00535">
    <property type="entry name" value="Glycos_transf_2"/>
    <property type="match status" value="1"/>
</dbReference>
<dbReference type="InterPro" id="IPR050256">
    <property type="entry name" value="Glycosyltransferase_2"/>
</dbReference>
<comment type="caution">
    <text evidence="2">The sequence shown here is derived from an EMBL/GenBank/DDBJ whole genome shotgun (WGS) entry which is preliminary data.</text>
</comment>
<sequence length="207" mass="22949">MNTLIVPAYNEAANIPQVLRIVAEMPDFQEIIVVDDGSSDSTAEVASKFGVKVIRLEENQGKGGAIAAGVKASGTPFLTLLDADLVGLQPRHVRLLAQPVLDGEAAMSMGLFASGRLRTDWAQRIAPSITGQRVLRRELLESMPDLQTTRFGVDLALTRHVRRLRLPVAEVILHDLTQKMKEEKLGWMRGTAARMKMYWEIFRVMGK</sequence>
<evidence type="ECO:0000313" key="3">
    <source>
        <dbReference type="Proteomes" id="UP000217785"/>
    </source>
</evidence>
<dbReference type="PANTHER" id="PTHR48090:SF7">
    <property type="entry name" value="RFBJ PROTEIN"/>
    <property type="match status" value="1"/>
</dbReference>
<dbReference type="SUPFAM" id="SSF53448">
    <property type="entry name" value="Nucleotide-diphospho-sugar transferases"/>
    <property type="match status" value="1"/>
</dbReference>
<protein>
    <submittedName>
        <fullName evidence="2">Glycosyl transferase family 2</fullName>
    </submittedName>
</protein>
<keyword evidence="3" id="KW-1185">Reference proteome</keyword>
<evidence type="ECO:0000259" key="1">
    <source>
        <dbReference type="Pfam" id="PF00535"/>
    </source>
</evidence>
<dbReference type="InterPro" id="IPR029044">
    <property type="entry name" value="Nucleotide-diphossugar_trans"/>
</dbReference>
<dbReference type="Proteomes" id="UP000217785">
    <property type="component" value="Unassembled WGS sequence"/>
</dbReference>
<reference evidence="3" key="1">
    <citation type="submission" date="2017-07" db="EMBL/GenBank/DDBJ databases">
        <title>Draft genome sequence of Effusibacillus lacus strain skLN1.</title>
        <authorList>
            <person name="Watanabe M."/>
            <person name="Kojima H."/>
            <person name="Fukui M."/>
        </authorList>
    </citation>
    <scope>NUCLEOTIDE SEQUENCE [LARGE SCALE GENOMIC DNA]</scope>
    <source>
        <strain evidence="3">skLN1</strain>
    </source>
</reference>
<dbReference type="CDD" id="cd04179">
    <property type="entry name" value="DPM_DPG-synthase_like"/>
    <property type="match status" value="1"/>
</dbReference>
<dbReference type="InterPro" id="IPR001173">
    <property type="entry name" value="Glyco_trans_2-like"/>
</dbReference>
<keyword evidence="2" id="KW-0808">Transferase</keyword>
<gene>
    <name evidence="2" type="ORF">EFBL_2188</name>
</gene>
<proteinExistence type="predicted"/>
<dbReference type="GO" id="GO:0016740">
    <property type="term" value="F:transferase activity"/>
    <property type="evidence" value="ECO:0007669"/>
    <property type="project" value="UniProtKB-KW"/>
</dbReference>
<name>A0A292YNS7_9BACL</name>
<dbReference type="PANTHER" id="PTHR48090">
    <property type="entry name" value="UNDECAPRENYL-PHOSPHATE 4-DEOXY-4-FORMAMIDO-L-ARABINOSE TRANSFERASE-RELATED"/>
    <property type="match status" value="1"/>
</dbReference>
<dbReference type="EMBL" id="BDUF01000059">
    <property type="protein sequence ID" value="GAX90561.1"/>
    <property type="molecule type" value="Genomic_DNA"/>
</dbReference>
<dbReference type="OrthoDB" id="9810303at2"/>